<proteinExistence type="predicted"/>
<feature type="signal peptide" evidence="1">
    <location>
        <begin position="1"/>
        <end position="20"/>
    </location>
</feature>
<dbReference type="EMBL" id="QTJX01000004">
    <property type="protein sequence ID" value="RDY58464.1"/>
    <property type="molecule type" value="Genomic_DNA"/>
</dbReference>
<gene>
    <name evidence="2" type="ORF">DX873_15805</name>
</gene>
<organism evidence="2 3">
    <name type="scientific">Flagellimonas nanhaiensis</name>
    <dbReference type="NCBI Taxonomy" id="2292706"/>
    <lineage>
        <taxon>Bacteria</taxon>
        <taxon>Pseudomonadati</taxon>
        <taxon>Bacteroidota</taxon>
        <taxon>Flavobacteriia</taxon>
        <taxon>Flavobacteriales</taxon>
        <taxon>Flavobacteriaceae</taxon>
        <taxon>Flagellimonas</taxon>
    </lineage>
</organism>
<dbReference type="OrthoDB" id="1450063at2"/>
<evidence type="ECO:0000313" key="3">
    <source>
        <dbReference type="Proteomes" id="UP000261828"/>
    </source>
</evidence>
<dbReference type="Proteomes" id="UP000261828">
    <property type="component" value="Unassembled WGS sequence"/>
</dbReference>
<comment type="caution">
    <text evidence="2">The sequence shown here is derived from an EMBL/GenBank/DDBJ whole genome shotgun (WGS) entry which is preliminary data.</text>
</comment>
<name>A0A371JMT9_9FLAO</name>
<reference evidence="2 3" key="1">
    <citation type="submission" date="2018-08" db="EMBL/GenBank/DDBJ databases">
        <title>Muricauda nanhaiensis sp. nov., isolated from seawater of the South China Sea.</title>
        <authorList>
            <person name="Dang Y."/>
        </authorList>
    </citation>
    <scope>NUCLEOTIDE SEQUENCE [LARGE SCALE GENOMIC DNA]</scope>
    <source>
        <strain evidence="2 3">SM1704</strain>
    </source>
</reference>
<keyword evidence="1" id="KW-0732">Signal</keyword>
<evidence type="ECO:0000313" key="2">
    <source>
        <dbReference type="EMBL" id="RDY58464.1"/>
    </source>
</evidence>
<protein>
    <submittedName>
        <fullName evidence="2">Uncharacterized protein</fullName>
    </submittedName>
</protein>
<dbReference type="RefSeq" id="WP_116185453.1">
    <property type="nucleotide sequence ID" value="NZ_QTJX01000004.1"/>
</dbReference>
<keyword evidence="3" id="KW-1185">Reference proteome</keyword>
<sequence>MKKKVILFAVAVPLTIFGIAAIQGISQAETEKKLMETVGVQSLDSLIGKNIIIDDYDLWGSPETLNGTNSKYWAAYFPKAQITTIAIKGDRTIKYVEHGKINASDIILEFERERHNLLIECFKLDGSHRTITEVIKKTLKDSDNYKHIDTSFSDRDSFLLVTTEFSAKNSFGGVIQNTIQVKTDLDCNIIEIVEWFE</sequence>
<accession>A0A371JMT9</accession>
<feature type="chain" id="PRO_5016706040" evidence="1">
    <location>
        <begin position="21"/>
        <end position="197"/>
    </location>
</feature>
<dbReference type="AlphaFoldDB" id="A0A371JMT9"/>
<evidence type="ECO:0000256" key="1">
    <source>
        <dbReference type="SAM" id="SignalP"/>
    </source>
</evidence>